<dbReference type="PANTHER" id="PTHR40743">
    <property type="entry name" value="NUCLEOTIDE-DIPHOSPHO-SUGAR TRANSFERASE CONTAINING PROTEIN"/>
    <property type="match status" value="1"/>
</dbReference>
<keyword evidence="2" id="KW-1185">Reference proteome</keyword>
<accession>A0AAN8J809</accession>
<gene>
    <name evidence="1" type="ORF">SNE40_015993</name>
</gene>
<evidence type="ECO:0000313" key="2">
    <source>
        <dbReference type="Proteomes" id="UP001347796"/>
    </source>
</evidence>
<evidence type="ECO:0000313" key="1">
    <source>
        <dbReference type="EMBL" id="KAK6172306.1"/>
    </source>
</evidence>
<dbReference type="EMBL" id="JAZGQO010000011">
    <property type="protein sequence ID" value="KAK6172306.1"/>
    <property type="molecule type" value="Genomic_DNA"/>
</dbReference>
<dbReference type="AlphaFoldDB" id="A0AAN8J809"/>
<sequence length="322" mass="37295">MKKVRDSFAGVVLVLILILYIRHQSPNPHLRYVSPSASSSSIFASNRLHKIVSPDIFNKRPMSSMFVNNLQTESPSNCVKMIVVLTFPLLYQPKVRLSHPDLSLVDLDRRMEEYISSLQSTLMHVNVEEIHFLFDDVALPSYVESKIYSNGIKLKFHRVYDSHKTSNIFEYVFTHLQGKLVMVTQADCYPERGFHLINKTVLSKNRLMYALTRHGHLEDSCDLSGEFCDQKTYVGSHDAYVFVPQGRFPLSASVYLHKKTTTWGIDLLIVWVFENILRYRVLNPCKVIYIYHRHCSFVRDVKRVRVNTHNTTGWSPPTDKLV</sequence>
<reference evidence="1 2" key="1">
    <citation type="submission" date="2024-01" db="EMBL/GenBank/DDBJ databases">
        <title>The genome of the rayed Mediterranean limpet Patella caerulea (Linnaeus, 1758).</title>
        <authorList>
            <person name="Anh-Thu Weber A."/>
            <person name="Halstead-Nussloch G."/>
        </authorList>
    </citation>
    <scope>NUCLEOTIDE SEQUENCE [LARGE SCALE GENOMIC DNA]</scope>
    <source>
        <strain evidence="1">AATW-2023a</strain>
        <tissue evidence="1">Whole specimen</tissue>
    </source>
</reference>
<protein>
    <submittedName>
        <fullName evidence="1">Uncharacterized protein</fullName>
    </submittedName>
</protein>
<proteinExistence type="predicted"/>
<dbReference type="Proteomes" id="UP001347796">
    <property type="component" value="Unassembled WGS sequence"/>
</dbReference>
<dbReference type="PANTHER" id="PTHR40743:SF1">
    <property type="entry name" value="POSSIBLE GLYCOSYLTRANSFERASE"/>
    <property type="match status" value="1"/>
</dbReference>
<comment type="caution">
    <text evidence="1">The sequence shown here is derived from an EMBL/GenBank/DDBJ whole genome shotgun (WGS) entry which is preliminary data.</text>
</comment>
<name>A0AAN8J809_PATCE</name>
<organism evidence="1 2">
    <name type="scientific">Patella caerulea</name>
    <name type="common">Rayed Mediterranean limpet</name>
    <dbReference type="NCBI Taxonomy" id="87958"/>
    <lineage>
        <taxon>Eukaryota</taxon>
        <taxon>Metazoa</taxon>
        <taxon>Spiralia</taxon>
        <taxon>Lophotrochozoa</taxon>
        <taxon>Mollusca</taxon>
        <taxon>Gastropoda</taxon>
        <taxon>Patellogastropoda</taxon>
        <taxon>Patelloidea</taxon>
        <taxon>Patellidae</taxon>
        <taxon>Patella</taxon>
    </lineage>
</organism>